<evidence type="ECO:0000259" key="7">
    <source>
        <dbReference type="PROSITE" id="PS50830"/>
    </source>
</evidence>
<keyword evidence="6" id="KW-1133">Transmembrane helix</keyword>
<gene>
    <name evidence="8" type="ORF">VICG_00843</name>
</gene>
<dbReference type="GO" id="GO:0016787">
    <property type="term" value="F:hydrolase activity"/>
    <property type="evidence" value="ECO:0007669"/>
    <property type="project" value="UniProtKB-KW"/>
</dbReference>
<evidence type="ECO:0000313" key="9">
    <source>
        <dbReference type="Proteomes" id="UP000011082"/>
    </source>
</evidence>
<keyword evidence="6" id="KW-0472">Membrane</keyword>
<dbReference type="SUPFAM" id="SSF50199">
    <property type="entry name" value="Staphylococcal nuclease"/>
    <property type="match status" value="1"/>
</dbReference>
<reference evidence="9" key="1">
    <citation type="submission" date="2011-05" db="EMBL/GenBank/DDBJ databases">
        <title>The genome sequence of Vittaforma corneae strain ATCC 50505.</title>
        <authorList>
            <consortium name="The Broad Institute Genome Sequencing Platform"/>
            <person name="Cuomo C."/>
            <person name="Didier E."/>
            <person name="Bowers L."/>
            <person name="Young S.K."/>
            <person name="Zeng Q."/>
            <person name="Gargeya S."/>
            <person name="Fitzgerald M."/>
            <person name="Haas B."/>
            <person name="Abouelleil A."/>
            <person name="Alvarado L."/>
            <person name="Arachchi H.M."/>
            <person name="Berlin A."/>
            <person name="Chapman S.B."/>
            <person name="Gearin G."/>
            <person name="Goldberg J."/>
            <person name="Griggs A."/>
            <person name="Gujja S."/>
            <person name="Hansen M."/>
            <person name="Heiman D."/>
            <person name="Howarth C."/>
            <person name="Larimer J."/>
            <person name="Lui A."/>
            <person name="MacDonald P.J.P."/>
            <person name="McCowen C."/>
            <person name="Montmayeur A."/>
            <person name="Murphy C."/>
            <person name="Neiman D."/>
            <person name="Pearson M."/>
            <person name="Priest M."/>
            <person name="Roberts A."/>
            <person name="Saif S."/>
            <person name="Shea T."/>
            <person name="Sisk P."/>
            <person name="Stolte C."/>
            <person name="Sykes S."/>
            <person name="Wortman J."/>
            <person name="Nusbaum C."/>
            <person name="Birren B."/>
        </authorList>
    </citation>
    <scope>NUCLEOTIDE SEQUENCE [LARGE SCALE GENOMIC DNA]</scope>
    <source>
        <strain evidence="9">ATCC 50505</strain>
    </source>
</reference>
<dbReference type="GO" id="GO:0004519">
    <property type="term" value="F:endonuclease activity"/>
    <property type="evidence" value="ECO:0007669"/>
    <property type="project" value="UniProtKB-KW"/>
</dbReference>
<keyword evidence="9" id="KW-1185">Reference proteome</keyword>
<proteinExistence type="inferred from homology"/>
<dbReference type="PANTHER" id="PTHR12302:SF3">
    <property type="entry name" value="SERINE_THREONINE-PROTEIN KINASE 31"/>
    <property type="match status" value="1"/>
</dbReference>
<evidence type="ECO:0000256" key="6">
    <source>
        <dbReference type="SAM" id="Phobius"/>
    </source>
</evidence>
<comment type="similarity">
    <text evidence="1">Belongs to the LCL3 family.</text>
</comment>
<dbReference type="GO" id="GO:0005737">
    <property type="term" value="C:cytoplasm"/>
    <property type="evidence" value="ECO:0007669"/>
    <property type="project" value="TreeGrafter"/>
</dbReference>
<dbReference type="SMART" id="SM00318">
    <property type="entry name" value="SNc"/>
    <property type="match status" value="1"/>
</dbReference>
<dbReference type="InParanoid" id="L2GNX8"/>
<feature type="transmembrane region" description="Helical" evidence="6">
    <location>
        <begin position="22"/>
        <end position="39"/>
    </location>
</feature>
<name>L2GNX8_VITCO</name>
<evidence type="ECO:0000256" key="1">
    <source>
        <dbReference type="ARBA" id="ARBA00005435"/>
    </source>
</evidence>
<sequence length="221" mass="26140">MDRIMHQIFLLNRHMLFFMKENILPISILVTPLTIYFVFKKSRRMTSLDHLPRRFKSFEFKGIVTKVGDGDGFKVVHMPLLRFKSSIKGIEPLSIRLAGIDAPEVRFFDRPEQPFAKEAREELRRLVLNKKVKIRVLDIDHYRRIVAMVFVRKNTFQNLNVNLEMVKKGLACVYDSAKTSFGGLKSRFIEEEKRAQKKKLGIWSDPSFILPREFKEKHRMR</sequence>
<keyword evidence="2" id="KW-0540">Nuclease</keyword>
<dbReference type="Pfam" id="PF00565">
    <property type="entry name" value="SNase"/>
    <property type="match status" value="1"/>
</dbReference>
<dbReference type="VEuPathDB" id="MicrosporidiaDB:VICG_00843"/>
<dbReference type="Proteomes" id="UP000011082">
    <property type="component" value="Unassembled WGS sequence"/>
</dbReference>
<dbReference type="EMBL" id="JH370134">
    <property type="protein sequence ID" value="ELA42200.1"/>
    <property type="molecule type" value="Genomic_DNA"/>
</dbReference>
<dbReference type="PANTHER" id="PTHR12302">
    <property type="entry name" value="EBNA2 BINDING PROTEIN P100"/>
    <property type="match status" value="1"/>
</dbReference>
<keyword evidence="3" id="KW-0255">Endonuclease</keyword>
<dbReference type="AlphaFoldDB" id="L2GNX8"/>
<accession>L2GNX8</accession>
<keyword evidence="6" id="KW-0812">Transmembrane</keyword>
<evidence type="ECO:0000256" key="4">
    <source>
        <dbReference type="ARBA" id="ARBA00022801"/>
    </source>
</evidence>
<dbReference type="HOGENOM" id="CLU_046484_0_0_1"/>
<keyword evidence="4" id="KW-0378">Hydrolase</keyword>
<evidence type="ECO:0000256" key="3">
    <source>
        <dbReference type="ARBA" id="ARBA00022759"/>
    </source>
</evidence>
<dbReference type="STRING" id="993615.L2GNX8"/>
<dbReference type="GeneID" id="19881557"/>
<evidence type="ECO:0000256" key="5">
    <source>
        <dbReference type="ARBA" id="ARBA00022837"/>
    </source>
</evidence>
<dbReference type="InterPro" id="IPR035437">
    <property type="entry name" value="SNase_OB-fold_sf"/>
</dbReference>
<organism evidence="8 9">
    <name type="scientific">Vittaforma corneae (strain ATCC 50505)</name>
    <name type="common">Microsporidian parasite</name>
    <name type="synonym">Nosema corneum</name>
    <dbReference type="NCBI Taxonomy" id="993615"/>
    <lineage>
        <taxon>Eukaryota</taxon>
        <taxon>Fungi</taxon>
        <taxon>Fungi incertae sedis</taxon>
        <taxon>Microsporidia</taxon>
        <taxon>Nosematidae</taxon>
        <taxon>Vittaforma</taxon>
    </lineage>
</organism>
<keyword evidence="5" id="KW-0106">Calcium</keyword>
<dbReference type="RefSeq" id="XP_007604292.1">
    <property type="nucleotide sequence ID" value="XM_007604230.1"/>
</dbReference>
<dbReference type="InterPro" id="IPR016071">
    <property type="entry name" value="Staphylococal_nuclease_OB-fold"/>
</dbReference>
<evidence type="ECO:0000256" key="2">
    <source>
        <dbReference type="ARBA" id="ARBA00022722"/>
    </source>
</evidence>
<protein>
    <recommendedName>
        <fullName evidence="7">TNase-like domain-containing protein</fullName>
    </recommendedName>
</protein>
<dbReference type="Gene3D" id="2.40.50.90">
    <property type="match status" value="1"/>
</dbReference>
<dbReference type="OrthoDB" id="430293at2759"/>
<dbReference type="FunCoup" id="L2GNX8">
    <property type="interactions" value="1"/>
</dbReference>
<feature type="domain" description="TNase-like" evidence="7">
    <location>
        <begin position="58"/>
        <end position="205"/>
    </location>
</feature>
<dbReference type="PROSITE" id="PS50830">
    <property type="entry name" value="TNASE_3"/>
    <property type="match status" value="1"/>
</dbReference>
<evidence type="ECO:0000313" key="8">
    <source>
        <dbReference type="EMBL" id="ELA42200.1"/>
    </source>
</evidence>
<dbReference type="OMA" id="PWLANGD"/>